<accession>A0ABW8TKY8</accession>
<protein>
    <submittedName>
        <fullName evidence="5">Restriction endonuclease subunit S</fullName>
        <ecNumber evidence="5">3.1.21.-</ecNumber>
    </submittedName>
</protein>
<dbReference type="GO" id="GO:0016787">
    <property type="term" value="F:hydrolase activity"/>
    <property type="evidence" value="ECO:0007669"/>
    <property type="project" value="UniProtKB-KW"/>
</dbReference>
<dbReference type="Pfam" id="PF01420">
    <property type="entry name" value="Methylase_S"/>
    <property type="match status" value="1"/>
</dbReference>
<keyword evidence="2" id="KW-0680">Restriction system</keyword>
<comment type="caution">
    <text evidence="5">The sequence shown here is derived from an EMBL/GenBank/DDBJ whole genome shotgun (WGS) entry which is preliminary data.</text>
</comment>
<keyword evidence="3" id="KW-0238">DNA-binding</keyword>
<dbReference type="PANTHER" id="PTHR30408">
    <property type="entry name" value="TYPE-1 RESTRICTION ENZYME ECOKI SPECIFICITY PROTEIN"/>
    <property type="match status" value="1"/>
</dbReference>
<evidence type="ECO:0000259" key="4">
    <source>
        <dbReference type="Pfam" id="PF01420"/>
    </source>
</evidence>
<dbReference type="InterPro" id="IPR000055">
    <property type="entry name" value="Restrct_endonuc_typeI_TRD"/>
</dbReference>
<dbReference type="InterPro" id="IPR044946">
    <property type="entry name" value="Restrct_endonuc_typeI_TRD_sf"/>
</dbReference>
<dbReference type="GO" id="GO:0004519">
    <property type="term" value="F:endonuclease activity"/>
    <property type="evidence" value="ECO:0007669"/>
    <property type="project" value="UniProtKB-KW"/>
</dbReference>
<feature type="domain" description="Type I restriction modification DNA specificity" evidence="4">
    <location>
        <begin position="14"/>
        <end position="188"/>
    </location>
</feature>
<dbReference type="SUPFAM" id="SSF116734">
    <property type="entry name" value="DNA methylase specificity domain"/>
    <property type="match status" value="2"/>
</dbReference>
<reference evidence="5 6" key="1">
    <citation type="submission" date="2024-11" db="EMBL/GenBank/DDBJ databases">
        <authorList>
            <person name="Heng Y.C."/>
            <person name="Lim A.C.H."/>
            <person name="Lee J.K.Y."/>
            <person name="Kittelmann S."/>
        </authorList>
    </citation>
    <scope>NUCLEOTIDE SEQUENCE [LARGE SCALE GENOMIC DNA]</scope>
    <source>
        <strain evidence="5 6">WILCCON 0114</strain>
    </source>
</reference>
<keyword evidence="5" id="KW-0378">Hydrolase</keyword>
<evidence type="ECO:0000256" key="3">
    <source>
        <dbReference type="ARBA" id="ARBA00023125"/>
    </source>
</evidence>
<dbReference type="Gene3D" id="3.90.220.20">
    <property type="entry name" value="DNA methylase specificity domains"/>
    <property type="match status" value="2"/>
</dbReference>
<evidence type="ECO:0000256" key="2">
    <source>
        <dbReference type="ARBA" id="ARBA00022747"/>
    </source>
</evidence>
<dbReference type="Proteomes" id="UP001623592">
    <property type="component" value="Unassembled WGS sequence"/>
</dbReference>
<evidence type="ECO:0000313" key="6">
    <source>
        <dbReference type="Proteomes" id="UP001623592"/>
    </source>
</evidence>
<keyword evidence="6" id="KW-1185">Reference proteome</keyword>
<dbReference type="EMBL" id="JBJIAA010000022">
    <property type="protein sequence ID" value="MFL0252926.1"/>
    <property type="molecule type" value="Genomic_DNA"/>
</dbReference>
<proteinExistence type="inferred from homology"/>
<comment type="similarity">
    <text evidence="1">Belongs to the type-I restriction system S methylase family.</text>
</comment>
<evidence type="ECO:0000313" key="5">
    <source>
        <dbReference type="EMBL" id="MFL0252926.1"/>
    </source>
</evidence>
<keyword evidence="5" id="KW-0540">Nuclease</keyword>
<keyword evidence="5" id="KW-0255">Endonuclease</keyword>
<gene>
    <name evidence="5" type="ORF">ACJDT4_21190</name>
</gene>
<organism evidence="5 6">
    <name type="scientific">Clostridium neuense</name>
    <dbReference type="NCBI Taxonomy" id="1728934"/>
    <lineage>
        <taxon>Bacteria</taxon>
        <taxon>Bacillati</taxon>
        <taxon>Bacillota</taxon>
        <taxon>Clostridia</taxon>
        <taxon>Eubacteriales</taxon>
        <taxon>Clostridiaceae</taxon>
        <taxon>Clostridium</taxon>
    </lineage>
</organism>
<dbReference type="PANTHER" id="PTHR30408:SF13">
    <property type="entry name" value="TYPE I RESTRICTION ENZYME HINDI SPECIFICITY SUBUNIT"/>
    <property type="match status" value="1"/>
</dbReference>
<evidence type="ECO:0000256" key="1">
    <source>
        <dbReference type="ARBA" id="ARBA00010923"/>
    </source>
</evidence>
<dbReference type="InterPro" id="IPR052021">
    <property type="entry name" value="Type-I_RS_S_subunit"/>
</dbReference>
<dbReference type="CDD" id="cd17517">
    <property type="entry name" value="RMtype1_S_EcoKI_StySPI-TRD2-CR2_like"/>
    <property type="match status" value="1"/>
</dbReference>
<dbReference type="RefSeq" id="WP_406789585.1">
    <property type="nucleotide sequence ID" value="NZ_JBJIAA010000022.1"/>
</dbReference>
<sequence>MNKTPKLRFNEFNGDWKPKKLGELLEFKNGINASKEQYGFGIKFINVLDVLNNDYITYDNIIGKVDIDEETLEKNSVEYGDVLFQRSSETREEVGTANVYLDKEKKATFGGFIIRGKKNGEYNPVFINKLLKTSKARKEITSRTGGSTRYNVGQEILKEVELLFPSDDEQKKIGKFLYLVDIKVQKQNEKIQIMQNYKKGIMQKIFKQKIKFKDENGREYPNWQEKRLREVLKERKTYSTKGLEYPHVTLSKDGIYDKGERYERDFLVKTENKSYKVTLLGDICYNPANLKFGVICINNYGDAIFSPIYVTFEVNKNFDNNYIGYFLMRRDFIDRVRRYEEGTVYERMSVKPEDFLKYKTKFPCLCEQEKIAKLFIKIDEKIEKENDKLVLLNTLRKGLLQQMFI</sequence>
<dbReference type="EC" id="3.1.21.-" evidence="5"/>
<name>A0ABW8TKY8_9CLOT</name>